<dbReference type="Gene3D" id="3.30.1360.20">
    <property type="entry name" value="Transcriptional coactivator/pterin dehydratase"/>
    <property type="match status" value="1"/>
</dbReference>
<dbReference type="AlphaFoldDB" id="A0A1G2UQ60"/>
<dbReference type="STRING" id="1802772.A3H60_01440"/>
<dbReference type="EMBL" id="MHWP01000001">
    <property type="protein sequence ID" value="OHB11529.1"/>
    <property type="molecule type" value="Genomic_DNA"/>
</dbReference>
<organism evidence="5 6">
    <name type="scientific">Candidatus Zambryskibacteria bacterium RIFCSPLOWO2_02_FULL_44_12b</name>
    <dbReference type="NCBI Taxonomy" id="1802772"/>
    <lineage>
        <taxon>Bacteria</taxon>
        <taxon>Candidatus Zambryskiibacteriota</taxon>
    </lineage>
</organism>
<dbReference type="CDD" id="cd00488">
    <property type="entry name" value="PCD_DCoH"/>
    <property type="match status" value="1"/>
</dbReference>
<accession>A0A1G2UQ60</accession>
<dbReference type="NCBIfam" id="NF002017">
    <property type="entry name" value="PRK00823.1-2"/>
    <property type="match status" value="1"/>
</dbReference>
<dbReference type="EC" id="4.2.1.96" evidence="4"/>
<sequence>MNKPKILTKEEIESGLKNLPGWAYVEDPSTSLGTGKISKEYKFKDFLNAFNFISTLVSYFEEMDHHPDMHIYYNRVVFELQRFDIGGKVTDRDLTVAEEIEKHYSSL</sequence>
<evidence type="ECO:0000256" key="2">
    <source>
        <dbReference type="ARBA" id="ARBA00006472"/>
    </source>
</evidence>
<evidence type="ECO:0000313" key="6">
    <source>
        <dbReference type="Proteomes" id="UP000177202"/>
    </source>
</evidence>
<dbReference type="GO" id="GO:0008124">
    <property type="term" value="F:4-alpha-hydroxytetrahydrobiopterin dehydratase activity"/>
    <property type="evidence" value="ECO:0007669"/>
    <property type="project" value="UniProtKB-UniRule"/>
</dbReference>
<dbReference type="Proteomes" id="UP000177202">
    <property type="component" value="Unassembled WGS sequence"/>
</dbReference>
<evidence type="ECO:0000313" key="5">
    <source>
        <dbReference type="EMBL" id="OHB11529.1"/>
    </source>
</evidence>
<comment type="caution">
    <text evidence="5">The sequence shown here is derived from an EMBL/GenBank/DDBJ whole genome shotgun (WGS) entry which is preliminary data.</text>
</comment>
<reference evidence="5 6" key="1">
    <citation type="journal article" date="2016" name="Nat. Commun.">
        <title>Thousands of microbial genomes shed light on interconnected biogeochemical processes in an aquifer system.</title>
        <authorList>
            <person name="Anantharaman K."/>
            <person name="Brown C.T."/>
            <person name="Hug L.A."/>
            <person name="Sharon I."/>
            <person name="Castelle C.J."/>
            <person name="Probst A.J."/>
            <person name="Thomas B.C."/>
            <person name="Singh A."/>
            <person name="Wilkins M.J."/>
            <person name="Karaoz U."/>
            <person name="Brodie E.L."/>
            <person name="Williams K.H."/>
            <person name="Hubbard S.S."/>
            <person name="Banfield J.F."/>
        </authorList>
    </citation>
    <scope>NUCLEOTIDE SEQUENCE [LARGE SCALE GENOMIC DNA]</scope>
</reference>
<comment type="catalytic activity">
    <reaction evidence="1 4">
        <text>(4aS,6R)-4a-hydroxy-L-erythro-5,6,7,8-tetrahydrobiopterin = (6R)-L-erythro-6,7-dihydrobiopterin + H2O</text>
        <dbReference type="Rhea" id="RHEA:11920"/>
        <dbReference type="ChEBI" id="CHEBI:15377"/>
        <dbReference type="ChEBI" id="CHEBI:15642"/>
        <dbReference type="ChEBI" id="CHEBI:43120"/>
        <dbReference type="EC" id="4.2.1.96"/>
    </reaction>
</comment>
<name>A0A1G2UQ60_9BACT</name>
<evidence type="ECO:0000256" key="3">
    <source>
        <dbReference type="ARBA" id="ARBA00023239"/>
    </source>
</evidence>
<dbReference type="PANTHER" id="PTHR12599:SF0">
    <property type="entry name" value="PTERIN-4-ALPHA-CARBINOLAMINE DEHYDRATASE"/>
    <property type="match status" value="1"/>
</dbReference>
<proteinExistence type="inferred from homology"/>
<dbReference type="InterPro" id="IPR036428">
    <property type="entry name" value="PCD_sf"/>
</dbReference>
<keyword evidence="3 4" id="KW-0456">Lyase</keyword>
<dbReference type="InterPro" id="IPR001533">
    <property type="entry name" value="Pterin_deHydtase"/>
</dbReference>
<comment type="similarity">
    <text evidence="2 4">Belongs to the pterin-4-alpha-carbinolamine dehydratase family.</text>
</comment>
<dbReference type="HAMAP" id="MF_00434">
    <property type="entry name" value="Pterin_4_alpha"/>
    <property type="match status" value="1"/>
</dbReference>
<evidence type="ECO:0000256" key="4">
    <source>
        <dbReference type="HAMAP-Rule" id="MF_00434"/>
    </source>
</evidence>
<dbReference type="Pfam" id="PF01329">
    <property type="entry name" value="Pterin_4a"/>
    <property type="match status" value="1"/>
</dbReference>
<dbReference type="SUPFAM" id="SSF55248">
    <property type="entry name" value="PCD-like"/>
    <property type="match status" value="1"/>
</dbReference>
<dbReference type="GO" id="GO:0006729">
    <property type="term" value="P:tetrahydrobiopterin biosynthetic process"/>
    <property type="evidence" value="ECO:0007669"/>
    <property type="project" value="InterPro"/>
</dbReference>
<evidence type="ECO:0000256" key="1">
    <source>
        <dbReference type="ARBA" id="ARBA00001554"/>
    </source>
</evidence>
<gene>
    <name evidence="5" type="ORF">A3H60_01440</name>
</gene>
<protein>
    <recommendedName>
        <fullName evidence="4">Putative pterin-4-alpha-carbinolamine dehydratase</fullName>
        <shortName evidence="4">PHS</shortName>
        <ecNumber evidence="4">4.2.1.96</ecNumber>
    </recommendedName>
    <alternativeName>
        <fullName evidence="4">4-alpha-hydroxy-tetrahydropterin dehydratase</fullName>
    </alternativeName>
    <alternativeName>
        <fullName evidence="4">Pterin carbinolamine dehydratase</fullName>
        <shortName evidence="4">PCD</shortName>
    </alternativeName>
</protein>
<dbReference type="PANTHER" id="PTHR12599">
    <property type="entry name" value="PTERIN-4-ALPHA-CARBINOLAMINE DEHYDRATASE"/>
    <property type="match status" value="1"/>
</dbReference>